<dbReference type="Ensembl" id="ENSSRHT00000058805.1">
    <property type="protein sequence ID" value="ENSSRHP00000057205.1"/>
    <property type="gene ID" value="ENSSRHG00000028415.1"/>
</dbReference>
<reference evidence="8" key="1">
    <citation type="submission" date="2025-08" db="UniProtKB">
        <authorList>
            <consortium name="Ensembl"/>
        </authorList>
    </citation>
    <scope>IDENTIFICATION</scope>
</reference>
<gene>
    <name evidence="8" type="primary">LOC107758414</name>
</gene>
<proteinExistence type="predicted"/>
<dbReference type="InterPro" id="IPR007110">
    <property type="entry name" value="Ig-like_dom"/>
</dbReference>
<evidence type="ECO:0000256" key="6">
    <source>
        <dbReference type="SAM" id="Phobius"/>
    </source>
</evidence>
<feature type="transmembrane region" description="Helical" evidence="6">
    <location>
        <begin position="228"/>
        <end position="249"/>
    </location>
</feature>
<comment type="subcellular location">
    <subcellularLocation>
        <location evidence="1">Membrane</location>
        <topology evidence="1">Single-pass type I membrane protein</topology>
    </subcellularLocation>
</comment>
<dbReference type="GO" id="GO:0042613">
    <property type="term" value="C:MHC class II protein complex"/>
    <property type="evidence" value="ECO:0007669"/>
    <property type="project" value="InterPro"/>
</dbReference>
<evidence type="ECO:0000256" key="1">
    <source>
        <dbReference type="ARBA" id="ARBA00004479"/>
    </source>
</evidence>
<dbReference type="Proteomes" id="UP000472270">
    <property type="component" value="Unassembled WGS sequence"/>
</dbReference>
<dbReference type="Gene3D" id="3.10.320.10">
    <property type="entry name" value="Class II Histocompatibility Antigen, M Beta Chain, Chain B, domain 1"/>
    <property type="match status" value="1"/>
</dbReference>
<dbReference type="Pfam" id="PF07654">
    <property type="entry name" value="C1-set"/>
    <property type="match status" value="1"/>
</dbReference>
<feature type="domain" description="Ig-like" evidence="7">
    <location>
        <begin position="125"/>
        <end position="207"/>
    </location>
</feature>
<dbReference type="SUPFAM" id="SSF48726">
    <property type="entry name" value="Immunoglobulin"/>
    <property type="match status" value="1"/>
</dbReference>
<protein>
    <submittedName>
        <fullName evidence="8">HLA class II histocompatibility antigen, DP alpha 1 chain-like</fullName>
    </submittedName>
</protein>
<evidence type="ECO:0000256" key="4">
    <source>
        <dbReference type="ARBA" id="ARBA00023157"/>
    </source>
</evidence>
<evidence type="ECO:0000313" key="8">
    <source>
        <dbReference type="Ensembl" id="ENSSRHP00000057205.1"/>
    </source>
</evidence>
<organism evidence="8 9">
    <name type="scientific">Sinocyclocheilus rhinocerous</name>
    <dbReference type="NCBI Taxonomy" id="307959"/>
    <lineage>
        <taxon>Eukaryota</taxon>
        <taxon>Metazoa</taxon>
        <taxon>Chordata</taxon>
        <taxon>Craniata</taxon>
        <taxon>Vertebrata</taxon>
        <taxon>Euteleostomi</taxon>
        <taxon>Actinopterygii</taxon>
        <taxon>Neopterygii</taxon>
        <taxon>Teleostei</taxon>
        <taxon>Ostariophysi</taxon>
        <taxon>Cypriniformes</taxon>
        <taxon>Cyprinidae</taxon>
        <taxon>Cyprininae</taxon>
        <taxon>Sinocyclocheilus</taxon>
    </lineage>
</organism>
<sequence length="262" mass="29546">MQLGFSACGNVTATVLELSSHFDTCDFCSASFSADDYYIRRSRCIYSSPDFSDMVYIDSFYLNKFLFTQFNSTLRKFVGFSEIGMRVAEGWNNSPFLLTERTGVNVCTFLFKSEDTPDLVKVVKPKVKLSSVTQAGGRHPAVLMCSAYEFYPPHIKVSWLRDGKPVTSEVTSTMEMADGDWYYQIHSELEYTPKSGEKVSCMVEHASFNKPMIYDWDPSLLEYERNKVAIGATGLVLGIIITATGLIYFKKKSTGRILVPQQ</sequence>
<dbReference type="SUPFAM" id="SSF54452">
    <property type="entry name" value="MHC antigen-recognition domain"/>
    <property type="match status" value="1"/>
</dbReference>
<dbReference type="Gene3D" id="2.60.40.10">
    <property type="entry name" value="Immunoglobulins"/>
    <property type="match status" value="1"/>
</dbReference>
<reference evidence="8" key="2">
    <citation type="submission" date="2025-09" db="UniProtKB">
        <authorList>
            <consortium name="Ensembl"/>
        </authorList>
    </citation>
    <scope>IDENTIFICATION</scope>
</reference>
<keyword evidence="6" id="KW-0472">Membrane</keyword>
<dbReference type="PROSITE" id="PS50835">
    <property type="entry name" value="IG_LIKE"/>
    <property type="match status" value="1"/>
</dbReference>
<evidence type="ECO:0000313" key="9">
    <source>
        <dbReference type="Proteomes" id="UP000472270"/>
    </source>
</evidence>
<dbReference type="InterPro" id="IPR011162">
    <property type="entry name" value="MHC_I/II-like_Ag-recog"/>
</dbReference>
<dbReference type="GO" id="GO:0006955">
    <property type="term" value="P:immune response"/>
    <property type="evidence" value="ECO:0007669"/>
    <property type="project" value="InterPro"/>
</dbReference>
<dbReference type="InterPro" id="IPR013783">
    <property type="entry name" value="Ig-like_fold"/>
</dbReference>
<dbReference type="InterPro" id="IPR003597">
    <property type="entry name" value="Ig_C1-set"/>
</dbReference>
<dbReference type="InterPro" id="IPR050160">
    <property type="entry name" value="MHC/Immunoglobulin"/>
</dbReference>
<name>A0A673JT08_9TELE</name>
<dbReference type="SMART" id="SM00407">
    <property type="entry name" value="IGc1"/>
    <property type="match status" value="1"/>
</dbReference>
<keyword evidence="9" id="KW-1185">Reference proteome</keyword>
<dbReference type="InterPro" id="IPR036179">
    <property type="entry name" value="Ig-like_dom_sf"/>
</dbReference>
<accession>A0A673JT08</accession>
<dbReference type="AlphaFoldDB" id="A0A673JT08"/>
<evidence type="ECO:0000256" key="2">
    <source>
        <dbReference type="ARBA" id="ARBA00022692"/>
    </source>
</evidence>
<keyword evidence="5" id="KW-0325">Glycoprotein</keyword>
<dbReference type="InterPro" id="IPR000353">
    <property type="entry name" value="MHC_II_b_N"/>
</dbReference>
<evidence type="ECO:0000256" key="5">
    <source>
        <dbReference type="ARBA" id="ARBA00023180"/>
    </source>
</evidence>
<dbReference type="PANTHER" id="PTHR19944">
    <property type="entry name" value="MHC CLASS II-RELATED"/>
    <property type="match status" value="1"/>
</dbReference>
<keyword evidence="2 6" id="KW-0812">Transmembrane</keyword>
<dbReference type="GO" id="GO:0019882">
    <property type="term" value="P:antigen processing and presentation"/>
    <property type="evidence" value="ECO:0007669"/>
    <property type="project" value="InterPro"/>
</dbReference>
<evidence type="ECO:0000259" key="7">
    <source>
        <dbReference type="PROSITE" id="PS50835"/>
    </source>
</evidence>
<keyword evidence="4" id="KW-1015">Disulfide bond</keyword>
<dbReference type="PANTHER" id="PTHR19944:SF99">
    <property type="entry name" value="HLA CLASS II HISTOCOMPATIBILITY ANTIGEN, DRB1 BETA CHAIN"/>
    <property type="match status" value="1"/>
</dbReference>
<dbReference type="SMART" id="SM00921">
    <property type="entry name" value="MHC_II_beta"/>
    <property type="match status" value="1"/>
</dbReference>
<evidence type="ECO:0000256" key="3">
    <source>
        <dbReference type="ARBA" id="ARBA00022989"/>
    </source>
</evidence>
<keyword evidence="3 6" id="KW-1133">Transmembrane helix</keyword>
<dbReference type="InterPro" id="IPR014745">
    <property type="entry name" value="MHC_II_a/b_N"/>
</dbReference>